<dbReference type="SUPFAM" id="SSF48008">
    <property type="entry name" value="GntR ligand-binding domain-like"/>
    <property type="match status" value="1"/>
</dbReference>
<proteinExistence type="predicted"/>
<sequence>MAASENIQAWVKADLNFHVAVLAASRNQLLIPLSTVISSALEMLLSFSARRASNFKKALPDHGKVLEAIRAQDERGAFTSMQKLLSDTRAWRNADRPEPARRASI</sequence>
<gene>
    <name evidence="5" type="ORF">CARN2_3800</name>
</gene>
<evidence type="ECO:0000313" key="5">
    <source>
        <dbReference type="EMBL" id="CBH98324.1"/>
    </source>
</evidence>
<dbReference type="AlphaFoldDB" id="E6PTR7"/>
<dbReference type="InterPro" id="IPR008920">
    <property type="entry name" value="TF_FadR/GntR_C"/>
</dbReference>
<name>E6PTR7_9ZZZZ</name>
<dbReference type="GO" id="GO:0003677">
    <property type="term" value="F:DNA binding"/>
    <property type="evidence" value="ECO:0007669"/>
    <property type="project" value="UniProtKB-KW"/>
</dbReference>
<protein>
    <submittedName>
        <fullName evidence="5">Transcriptional regulator, GntR family</fullName>
    </submittedName>
</protein>
<keyword evidence="2" id="KW-0238">DNA-binding</keyword>
<dbReference type="Pfam" id="PF07729">
    <property type="entry name" value="FCD"/>
    <property type="match status" value="1"/>
</dbReference>
<keyword evidence="3" id="KW-0804">Transcription</keyword>
<evidence type="ECO:0000259" key="4">
    <source>
        <dbReference type="Pfam" id="PF07729"/>
    </source>
</evidence>
<dbReference type="InterPro" id="IPR011711">
    <property type="entry name" value="GntR_C"/>
</dbReference>
<evidence type="ECO:0000256" key="3">
    <source>
        <dbReference type="ARBA" id="ARBA00023163"/>
    </source>
</evidence>
<feature type="domain" description="GntR C-terminal" evidence="4">
    <location>
        <begin position="3"/>
        <end position="85"/>
    </location>
</feature>
<reference evidence="5" key="1">
    <citation type="submission" date="2009-10" db="EMBL/GenBank/DDBJ databases">
        <title>Diversity of trophic interactions inside an arsenic-rich microbial ecosystem.</title>
        <authorList>
            <person name="Bertin P.N."/>
            <person name="Heinrich-Salmeron A."/>
            <person name="Pelletier E."/>
            <person name="Goulhen-Chollet F."/>
            <person name="Arsene-Ploetze F."/>
            <person name="Gallien S."/>
            <person name="Calteau A."/>
            <person name="Vallenet D."/>
            <person name="Casiot C."/>
            <person name="Chane-Woon-Ming B."/>
            <person name="Giloteaux L."/>
            <person name="Barakat M."/>
            <person name="Bonnefoy V."/>
            <person name="Bruneel O."/>
            <person name="Chandler M."/>
            <person name="Cleiss J."/>
            <person name="Duran R."/>
            <person name="Elbaz-Poulichet F."/>
            <person name="Fonknechten N."/>
            <person name="Lauga B."/>
            <person name="Mornico D."/>
            <person name="Ortet P."/>
            <person name="Schaeffer C."/>
            <person name="Siguier P."/>
            <person name="Alexander Thil Smith A."/>
            <person name="Van Dorsselaer A."/>
            <person name="Weissenbach J."/>
            <person name="Medigue C."/>
            <person name="Le Paslier D."/>
        </authorList>
    </citation>
    <scope>NUCLEOTIDE SEQUENCE</scope>
</reference>
<dbReference type="EMBL" id="CABM01000050">
    <property type="protein sequence ID" value="CBH98324.1"/>
    <property type="molecule type" value="Genomic_DNA"/>
</dbReference>
<evidence type="ECO:0000256" key="1">
    <source>
        <dbReference type="ARBA" id="ARBA00023015"/>
    </source>
</evidence>
<comment type="caution">
    <text evidence="5">The sequence shown here is derived from an EMBL/GenBank/DDBJ whole genome shotgun (WGS) entry which is preliminary data.</text>
</comment>
<dbReference type="Gene3D" id="1.20.120.530">
    <property type="entry name" value="GntR ligand-binding domain-like"/>
    <property type="match status" value="1"/>
</dbReference>
<accession>E6PTR7</accession>
<organism evidence="5">
    <name type="scientific">mine drainage metagenome</name>
    <dbReference type="NCBI Taxonomy" id="410659"/>
    <lineage>
        <taxon>unclassified sequences</taxon>
        <taxon>metagenomes</taxon>
        <taxon>ecological metagenomes</taxon>
    </lineage>
</organism>
<keyword evidence="1" id="KW-0805">Transcription regulation</keyword>
<evidence type="ECO:0000256" key="2">
    <source>
        <dbReference type="ARBA" id="ARBA00023125"/>
    </source>
</evidence>